<name>A0A0T5P584_9RHOB</name>
<dbReference type="InterPro" id="IPR000073">
    <property type="entry name" value="AB_hydrolase_1"/>
</dbReference>
<feature type="domain" description="AB hydrolase-1" evidence="1">
    <location>
        <begin position="35"/>
        <end position="293"/>
    </location>
</feature>
<dbReference type="Pfam" id="PF12697">
    <property type="entry name" value="Abhydrolase_6"/>
    <property type="match status" value="1"/>
</dbReference>
<dbReference type="STRING" id="540747.SAMN04488031_105115"/>
<dbReference type="InterPro" id="IPR029058">
    <property type="entry name" value="AB_hydrolase_fold"/>
</dbReference>
<reference evidence="3 5" key="2">
    <citation type="submission" date="2018-08" db="EMBL/GenBank/DDBJ databases">
        <title>Genetic Globetrotter - A new plasmid hitch-hiking vast phylogenetic and geographic distances.</title>
        <authorList>
            <person name="Vollmers J."/>
            <person name="Petersen J."/>
        </authorList>
    </citation>
    <scope>NUCLEOTIDE SEQUENCE [LARGE SCALE GENOMIC DNA]</scope>
    <source>
        <strain evidence="3 5">DSM 26383</strain>
    </source>
</reference>
<dbReference type="AlphaFoldDB" id="A0A0T5P584"/>
<dbReference type="RefSeq" id="WP_057818396.1">
    <property type="nucleotide sequence ID" value="NZ_CP031598.1"/>
</dbReference>
<evidence type="ECO:0000313" key="2">
    <source>
        <dbReference type="EMBL" id="KRS16391.1"/>
    </source>
</evidence>
<reference evidence="2 4" key="1">
    <citation type="submission" date="2015-04" db="EMBL/GenBank/DDBJ databases">
        <title>The draft genome sequence of Roseovarius indicus B108T.</title>
        <authorList>
            <person name="Li G."/>
            <person name="Lai Q."/>
            <person name="Shao Z."/>
            <person name="Yan P."/>
        </authorList>
    </citation>
    <scope>NUCLEOTIDE SEQUENCE [LARGE SCALE GENOMIC DNA]</scope>
    <source>
        <strain evidence="2 4">B108</strain>
    </source>
</reference>
<accession>A0A0T5P584</accession>
<proteinExistence type="predicted"/>
<evidence type="ECO:0000313" key="3">
    <source>
        <dbReference type="EMBL" id="QEW28440.1"/>
    </source>
</evidence>
<keyword evidence="4" id="KW-1185">Reference proteome</keyword>
<dbReference type="OrthoDB" id="8263625at2"/>
<organism evidence="2 4">
    <name type="scientific">Roseovarius indicus</name>
    <dbReference type="NCBI Taxonomy" id="540747"/>
    <lineage>
        <taxon>Bacteria</taxon>
        <taxon>Pseudomonadati</taxon>
        <taxon>Pseudomonadota</taxon>
        <taxon>Alphaproteobacteria</taxon>
        <taxon>Rhodobacterales</taxon>
        <taxon>Roseobacteraceae</taxon>
        <taxon>Roseovarius</taxon>
    </lineage>
</organism>
<protein>
    <submittedName>
        <fullName evidence="3">Short chain dehydrogenase</fullName>
    </submittedName>
</protein>
<dbReference type="EMBL" id="CP031598">
    <property type="protein sequence ID" value="QEW28440.1"/>
    <property type="molecule type" value="Genomic_DNA"/>
</dbReference>
<dbReference type="EMBL" id="LAXI01000014">
    <property type="protein sequence ID" value="KRS16391.1"/>
    <property type="molecule type" value="Genomic_DNA"/>
</dbReference>
<dbReference type="SUPFAM" id="SSF53474">
    <property type="entry name" value="alpha/beta-Hydrolases"/>
    <property type="match status" value="1"/>
</dbReference>
<dbReference type="PATRIC" id="fig|540747.5.peg.1523"/>
<evidence type="ECO:0000313" key="4">
    <source>
        <dbReference type="Proteomes" id="UP000051401"/>
    </source>
</evidence>
<evidence type="ECO:0000313" key="5">
    <source>
        <dbReference type="Proteomes" id="UP000325785"/>
    </source>
</evidence>
<gene>
    <name evidence="3" type="ORF">RIdsm_04271</name>
    <name evidence="2" type="ORF">XM52_18850</name>
</gene>
<evidence type="ECO:0000259" key="1">
    <source>
        <dbReference type="Pfam" id="PF12697"/>
    </source>
</evidence>
<dbReference type="Proteomes" id="UP000325785">
    <property type="component" value="Chromosome"/>
</dbReference>
<dbReference type="KEGG" id="rid:RIdsm_04271"/>
<dbReference type="Gene3D" id="3.40.50.1820">
    <property type="entry name" value="alpha/beta hydrolase"/>
    <property type="match status" value="1"/>
</dbReference>
<sequence>MTEGFDFKVEKEVLELSDGGRVAIRRWGGAKRERIVLSHGNGLAIDGFYQFAQELMADFEVVVFDMRSHGQSGPGEVMDNPWPRFVADIPEIYDSIQGRFGEKPTHGAFHSLSSVATLLAQSREPRGWRSLTLYEPPVPPVADEALLEEFVASHEELSRRTRARRRTFSGPERLVTSLRRSPTFGGIPDEVIERMAAGMLYYAGNDPEAPYELVCDPDLEANTFDIRLPREWWDAIGTVTVPVQVVVGTTLGHDLPGLIRSAGFLAQTFGFECAAVEGGGHLMQMQRPHRCAEHAVRFATAKSENNAA</sequence>
<dbReference type="Proteomes" id="UP000051401">
    <property type="component" value="Unassembled WGS sequence"/>
</dbReference>